<dbReference type="InterPro" id="IPR040891">
    <property type="entry name" value="HEPN_SAV_6107"/>
</dbReference>
<sequence length="185" mass="19247">MSDRAKSERTPKSERALPAELACPSRSALSRLPKSAKMPGRVARSSPAEFSGSGSAGGLAWNLLGKADSLLAESVGAGDASERFRCAYLAALRGAGAVLAVGATGSGRRKKSGNAWTRLDADAPTFGAWSSYFAGWSNTRAAVETGMQVDLSDADADGFSVEVGRFLTAVEDFVGQARRIDLRAS</sequence>
<gene>
    <name evidence="3" type="ORF">FNL38_1011095</name>
</gene>
<comment type="caution">
    <text evidence="3">The sequence shown here is derived from an EMBL/GenBank/DDBJ whole genome shotgun (WGS) entry which is preliminary data.</text>
</comment>
<dbReference type="EMBL" id="VNIQ01000001">
    <property type="protein sequence ID" value="TYQ08719.1"/>
    <property type="molecule type" value="Genomic_DNA"/>
</dbReference>
<proteinExistence type="predicted"/>
<feature type="domain" description="SAV-6107-like HEPN" evidence="2">
    <location>
        <begin position="77"/>
        <end position="171"/>
    </location>
</feature>
<name>A0A652YYF1_NOCGL</name>
<feature type="region of interest" description="Disordered" evidence="1">
    <location>
        <begin position="1"/>
        <end position="54"/>
    </location>
</feature>
<feature type="compositionally biased region" description="Basic and acidic residues" evidence="1">
    <location>
        <begin position="1"/>
        <end position="17"/>
    </location>
</feature>
<organism evidence="3">
    <name type="scientific">Nocardia globerula</name>
    <dbReference type="NCBI Taxonomy" id="1818"/>
    <lineage>
        <taxon>Bacteria</taxon>
        <taxon>Bacillati</taxon>
        <taxon>Actinomycetota</taxon>
        <taxon>Actinomycetes</taxon>
        <taxon>Mycobacteriales</taxon>
        <taxon>Nocardiaceae</taxon>
        <taxon>Nocardia</taxon>
    </lineage>
</organism>
<evidence type="ECO:0000313" key="3">
    <source>
        <dbReference type="EMBL" id="TYQ08719.1"/>
    </source>
</evidence>
<evidence type="ECO:0000256" key="1">
    <source>
        <dbReference type="SAM" id="MobiDB-lite"/>
    </source>
</evidence>
<evidence type="ECO:0000259" key="2">
    <source>
        <dbReference type="Pfam" id="PF18726"/>
    </source>
</evidence>
<accession>A0A652YYF1</accession>
<dbReference type="Pfam" id="PF18726">
    <property type="entry name" value="HEPN_SAV_6107"/>
    <property type="match status" value="1"/>
</dbReference>
<dbReference type="AlphaFoldDB" id="A0A652YYF1"/>
<reference evidence="3" key="1">
    <citation type="submission" date="2019-07" db="EMBL/GenBank/DDBJ databases">
        <title>Genomic Encyclopedia of Type Strains, Phase IV (KMG-IV): sequencing the most valuable type-strain genomes for metagenomic binning, comparative biology and taxonomic classification.</title>
        <authorList>
            <person name="Goeker M."/>
        </authorList>
    </citation>
    <scope>NUCLEOTIDE SEQUENCE</scope>
    <source>
        <strain evidence="3">DSM 44596</strain>
    </source>
</reference>
<protein>
    <recommendedName>
        <fullName evidence="2">SAV-6107-like HEPN domain-containing protein</fullName>
    </recommendedName>
</protein>